<dbReference type="SUPFAM" id="SSF46894">
    <property type="entry name" value="C-terminal effector domain of the bipartite response regulators"/>
    <property type="match status" value="1"/>
</dbReference>
<comment type="caution">
    <text evidence="6">The sequence shown here is derived from an EMBL/GenBank/DDBJ whole genome shotgun (WGS) entry which is preliminary data.</text>
</comment>
<dbReference type="CDD" id="cd06170">
    <property type="entry name" value="LuxR_C_like"/>
    <property type="match status" value="1"/>
</dbReference>
<dbReference type="SUPFAM" id="SSF52172">
    <property type="entry name" value="CheY-like"/>
    <property type="match status" value="1"/>
</dbReference>
<dbReference type="CDD" id="cd17535">
    <property type="entry name" value="REC_NarL-like"/>
    <property type="match status" value="1"/>
</dbReference>
<dbReference type="EMBL" id="SZWF01000026">
    <property type="protein sequence ID" value="KAA9393126.1"/>
    <property type="molecule type" value="Genomic_DNA"/>
</dbReference>
<evidence type="ECO:0000313" key="7">
    <source>
        <dbReference type="Proteomes" id="UP000325957"/>
    </source>
</evidence>
<protein>
    <submittedName>
        <fullName evidence="6">Response regulator transcription factor</fullName>
    </submittedName>
</protein>
<dbReference type="InterPro" id="IPR000792">
    <property type="entry name" value="Tscrpt_reg_LuxR_C"/>
</dbReference>
<keyword evidence="1 3" id="KW-0597">Phosphoprotein</keyword>
<dbReference type="PRINTS" id="PR00038">
    <property type="entry name" value="HTHLUXR"/>
</dbReference>
<evidence type="ECO:0000256" key="1">
    <source>
        <dbReference type="ARBA" id="ARBA00022553"/>
    </source>
</evidence>
<dbReference type="OrthoDB" id="9808843at2"/>
<dbReference type="SMART" id="SM00448">
    <property type="entry name" value="REC"/>
    <property type="match status" value="1"/>
</dbReference>
<keyword evidence="2" id="KW-0238">DNA-binding</keyword>
<feature type="modified residue" description="4-aspartylphosphate" evidence="3">
    <location>
        <position position="68"/>
    </location>
</feature>
<dbReference type="PANTHER" id="PTHR43214">
    <property type="entry name" value="TWO-COMPONENT RESPONSE REGULATOR"/>
    <property type="match status" value="1"/>
</dbReference>
<dbReference type="PROSITE" id="PS50043">
    <property type="entry name" value="HTH_LUXR_2"/>
    <property type="match status" value="1"/>
</dbReference>
<dbReference type="PROSITE" id="PS00622">
    <property type="entry name" value="HTH_LUXR_1"/>
    <property type="match status" value="1"/>
</dbReference>
<dbReference type="Proteomes" id="UP000325957">
    <property type="component" value="Unassembled WGS sequence"/>
</dbReference>
<dbReference type="Gene3D" id="3.40.50.2300">
    <property type="match status" value="1"/>
</dbReference>
<dbReference type="PROSITE" id="PS50110">
    <property type="entry name" value="RESPONSE_REGULATORY"/>
    <property type="match status" value="1"/>
</dbReference>
<dbReference type="GO" id="GO:0000160">
    <property type="term" value="P:phosphorelay signal transduction system"/>
    <property type="evidence" value="ECO:0007669"/>
    <property type="project" value="InterPro"/>
</dbReference>
<dbReference type="InterPro" id="IPR039420">
    <property type="entry name" value="WalR-like"/>
</dbReference>
<evidence type="ECO:0000259" key="5">
    <source>
        <dbReference type="PROSITE" id="PS50110"/>
    </source>
</evidence>
<dbReference type="Pfam" id="PF00196">
    <property type="entry name" value="GerE"/>
    <property type="match status" value="1"/>
</dbReference>
<dbReference type="GO" id="GO:0006355">
    <property type="term" value="P:regulation of DNA-templated transcription"/>
    <property type="evidence" value="ECO:0007669"/>
    <property type="project" value="InterPro"/>
</dbReference>
<keyword evidence="7" id="KW-1185">Reference proteome</keyword>
<evidence type="ECO:0000256" key="2">
    <source>
        <dbReference type="ARBA" id="ARBA00023125"/>
    </source>
</evidence>
<evidence type="ECO:0000256" key="3">
    <source>
        <dbReference type="PROSITE-ProRule" id="PRU00169"/>
    </source>
</evidence>
<name>A0A5J5KW77_9MICC</name>
<dbReference type="SMART" id="SM00421">
    <property type="entry name" value="HTH_LUXR"/>
    <property type="match status" value="1"/>
</dbReference>
<feature type="domain" description="Response regulatory" evidence="5">
    <location>
        <begin position="17"/>
        <end position="133"/>
    </location>
</feature>
<dbReference type="InterPro" id="IPR016032">
    <property type="entry name" value="Sig_transdc_resp-reg_C-effctor"/>
</dbReference>
<gene>
    <name evidence="6" type="ORF">FCK90_13830</name>
</gene>
<accession>A0A5J5KW77</accession>
<feature type="domain" description="HTH luxR-type" evidence="4">
    <location>
        <begin position="159"/>
        <end position="224"/>
    </location>
</feature>
<sequence>MSRHPGARTGATGRPYRVLIADDEAVVRETLSVYLASAGDMEVVGTAADGRGAVQMAANLRPDIVLMDIQMPRVDGVEATAELLRILPATQVVMITTFTTADAVVPALRAGALGYVLKSDPPERILTTVRRAVSGKTELSPTALDAVVGHLRESDRRDELPPAVTLTTREAEVLRHLATGCRNKEIADTLGITEKSVKQHVTHLVSKFGVRDRLQLVIAAHRAGMVEL</sequence>
<organism evidence="6 7">
    <name type="scientific">Kocuria coralli</name>
    <dbReference type="NCBI Taxonomy" id="1461025"/>
    <lineage>
        <taxon>Bacteria</taxon>
        <taxon>Bacillati</taxon>
        <taxon>Actinomycetota</taxon>
        <taxon>Actinomycetes</taxon>
        <taxon>Micrococcales</taxon>
        <taxon>Micrococcaceae</taxon>
        <taxon>Kocuria</taxon>
    </lineage>
</organism>
<dbReference type="AlphaFoldDB" id="A0A5J5KW77"/>
<reference evidence="6 7" key="1">
    <citation type="submission" date="2019-05" db="EMBL/GenBank/DDBJ databases">
        <title>Kocuria coralli sp. nov., a novel actinobacterium isolated from coral reef seawater.</title>
        <authorList>
            <person name="Li J."/>
        </authorList>
    </citation>
    <scope>NUCLEOTIDE SEQUENCE [LARGE SCALE GENOMIC DNA]</scope>
    <source>
        <strain evidence="6 7">SCSIO 13007</strain>
    </source>
</reference>
<evidence type="ECO:0000259" key="4">
    <source>
        <dbReference type="PROSITE" id="PS50043"/>
    </source>
</evidence>
<dbReference type="GO" id="GO:0003677">
    <property type="term" value="F:DNA binding"/>
    <property type="evidence" value="ECO:0007669"/>
    <property type="project" value="UniProtKB-KW"/>
</dbReference>
<proteinExistence type="predicted"/>
<dbReference type="InterPro" id="IPR058245">
    <property type="entry name" value="NreC/VraR/RcsB-like_REC"/>
</dbReference>
<dbReference type="Pfam" id="PF00072">
    <property type="entry name" value="Response_reg"/>
    <property type="match status" value="1"/>
</dbReference>
<dbReference type="InterPro" id="IPR001789">
    <property type="entry name" value="Sig_transdc_resp-reg_receiver"/>
</dbReference>
<evidence type="ECO:0000313" key="6">
    <source>
        <dbReference type="EMBL" id="KAA9393126.1"/>
    </source>
</evidence>
<dbReference type="RefSeq" id="WP_158034899.1">
    <property type="nucleotide sequence ID" value="NZ_ML708630.1"/>
</dbReference>
<dbReference type="InterPro" id="IPR011006">
    <property type="entry name" value="CheY-like_superfamily"/>
</dbReference>